<dbReference type="AlphaFoldDB" id="A0A6A4NQL1"/>
<dbReference type="Proteomes" id="UP000447434">
    <property type="component" value="Chromosome 22"/>
</dbReference>
<feature type="region of interest" description="Disordered" evidence="1">
    <location>
        <begin position="132"/>
        <end position="168"/>
    </location>
</feature>
<sequence>MGCGISSLDTKEVFPSRGLNRHSHHPTVVPPIIQNPPTNKKYFDDGGIVVMKPLHRNEESRTTKEVGLNEKKLKEKGVINKNDEEEEKRVDRVDSFIGLVGSPSFKDYCIDYDSIGRSSMADSNDYCDSTDGTMNGSGHDSIDSKTMTKNKENVNSNKESKRKEKRGQRFRNVIIRGKGRDGKRNLLNFACYNASNESYAEGSMNKILAKTT</sequence>
<evidence type="ECO:0000313" key="2">
    <source>
        <dbReference type="EMBL" id="KAE9588868.1"/>
    </source>
</evidence>
<reference evidence="3" key="1">
    <citation type="journal article" date="2020" name="Nat. Commun.">
        <title>Genome sequence of the cluster root forming white lupin.</title>
        <authorList>
            <person name="Hufnagel B."/>
            <person name="Marques A."/>
            <person name="Soriano A."/>
            <person name="Marques L."/>
            <person name="Divol F."/>
            <person name="Doumas P."/>
            <person name="Sallet E."/>
            <person name="Mancinotti D."/>
            <person name="Carrere S."/>
            <person name="Marande W."/>
            <person name="Arribat S."/>
            <person name="Keller J."/>
            <person name="Huneau C."/>
            <person name="Blein T."/>
            <person name="Aime D."/>
            <person name="Laguerre M."/>
            <person name="Taylor J."/>
            <person name="Schubert V."/>
            <person name="Nelson M."/>
            <person name="Geu-Flores F."/>
            <person name="Crespi M."/>
            <person name="Gallardo-Guerrero K."/>
            <person name="Delaux P.-M."/>
            <person name="Salse J."/>
            <person name="Berges H."/>
            <person name="Guyot R."/>
            <person name="Gouzy J."/>
            <person name="Peret B."/>
        </authorList>
    </citation>
    <scope>NUCLEOTIDE SEQUENCE [LARGE SCALE GENOMIC DNA]</scope>
    <source>
        <strain evidence="3">cv. Amiga</strain>
    </source>
</reference>
<keyword evidence="3" id="KW-1185">Reference proteome</keyword>
<gene>
    <name evidence="2" type="ORF">Lalb_Chr22g0360151</name>
</gene>
<comment type="caution">
    <text evidence="2">The sequence shown here is derived from an EMBL/GenBank/DDBJ whole genome shotgun (WGS) entry which is preliminary data.</text>
</comment>
<proteinExistence type="predicted"/>
<organism evidence="2 3">
    <name type="scientific">Lupinus albus</name>
    <name type="common">White lupine</name>
    <name type="synonym">Lupinus termis</name>
    <dbReference type="NCBI Taxonomy" id="3870"/>
    <lineage>
        <taxon>Eukaryota</taxon>
        <taxon>Viridiplantae</taxon>
        <taxon>Streptophyta</taxon>
        <taxon>Embryophyta</taxon>
        <taxon>Tracheophyta</taxon>
        <taxon>Spermatophyta</taxon>
        <taxon>Magnoliopsida</taxon>
        <taxon>eudicotyledons</taxon>
        <taxon>Gunneridae</taxon>
        <taxon>Pentapetalae</taxon>
        <taxon>rosids</taxon>
        <taxon>fabids</taxon>
        <taxon>Fabales</taxon>
        <taxon>Fabaceae</taxon>
        <taxon>Papilionoideae</taxon>
        <taxon>50 kb inversion clade</taxon>
        <taxon>genistoids sensu lato</taxon>
        <taxon>core genistoids</taxon>
        <taxon>Genisteae</taxon>
        <taxon>Lupinus</taxon>
    </lineage>
</organism>
<accession>A0A6A4NQL1</accession>
<evidence type="ECO:0000313" key="3">
    <source>
        <dbReference type="Proteomes" id="UP000447434"/>
    </source>
</evidence>
<name>A0A6A4NQL1_LUPAL</name>
<protein>
    <submittedName>
        <fullName evidence="2">Uncharacterized protein</fullName>
    </submittedName>
</protein>
<evidence type="ECO:0000256" key="1">
    <source>
        <dbReference type="SAM" id="MobiDB-lite"/>
    </source>
</evidence>
<dbReference type="EMBL" id="WOCE01000022">
    <property type="protein sequence ID" value="KAE9588868.1"/>
    <property type="molecule type" value="Genomic_DNA"/>
</dbReference>
<dbReference type="OrthoDB" id="1429276at2759"/>